<comment type="caution">
    <text evidence="1">The sequence shown here is derived from an EMBL/GenBank/DDBJ whole genome shotgun (WGS) entry which is preliminary data.</text>
</comment>
<dbReference type="EMBL" id="JAACAK010000080">
    <property type="protein sequence ID" value="NIR75439.1"/>
    <property type="molecule type" value="Genomic_DNA"/>
</dbReference>
<accession>A0AAE4Z8W1</accession>
<dbReference type="AlphaFoldDB" id="A0AAE4Z8W1"/>
<dbReference type="CDD" id="cd15482">
    <property type="entry name" value="Sialidase_non-viral"/>
    <property type="match status" value="1"/>
</dbReference>
<protein>
    <submittedName>
        <fullName evidence="1">Exo-alpha-sialidase</fullName>
    </submittedName>
</protein>
<sequence length="469" mass="50651">MLAGALLVACGEPVERPSDDILVNDPSVDRGNNTTQSEAAVARHGDVVVVGYNDSGEFSRARSMTGYAYSLDGGVTFVDAGVLEPVSGGQNLGDAALAVDRDGNFYFATLALDSRSRSYVGVARSTTTEDEVKFSAPVLISGLDPDAFQDKEWIAVDASGGGRDGWVYLVWTEFPMRGASRILFARSTDGGRTWSTPQRLSSGSGVQGAMPVVGGEGELYVVWEDRAGSVEGAIRFRRSDDGGDMWGPEVTAARFARMQDISATAACLRPALNGYIRVSEFPSIDVDRSDGPNAGTIYIAYAADPGRQHRGDISDVFVVRSEDGGGSWSEPVNVVKGRAVTANADATTNDNFMPVVTAAPEGQVNVFFYDRRHDRDNRRLDIYRALSDDGGRSWVNERVTAESFDVPPLNPNFDPLVKACYMGDYNAAAADDRGFYLTWGDNRRVIRTPRYATGRPDPDVRFRAVGLSP</sequence>
<dbReference type="Proteomes" id="UP000702544">
    <property type="component" value="Unassembled WGS sequence"/>
</dbReference>
<reference evidence="1 2" key="1">
    <citation type="submission" date="2020-01" db="EMBL/GenBank/DDBJ databases">
        <title>Genomes assembled from Gulf of Kutch pelagic sediment metagenomes.</title>
        <authorList>
            <person name="Chandrashekar M."/>
            <person name="Mahajan M.S."/>
            <person name="Dave K.J."/>
            <person name="Vatsa P."/>
            <person name="Nathani N.M."/>
        </authorList>
    </citation>
    <scope>NUCLEOTIDE SEQUENCE [LARGE SCALE GENOMIC DNA]</scope>
    <source>
        <strain evidence="1">KS3-K002</strain>
    </source>
</reference>
<gene>
    <name evidence="1" type="ORF">GWO12_10075</name>
</gene>
<dbReference type="SUPFAM" id="SSF50939">
    <property type="entry name" value="Sialidases"/>
    <property type="match status" value="1"/>
</dbReference>
<dbReference type="InterPro" id="IPR036278">
    <property type="entry name" value="Sialidase_sf"/>
</dbReference>
<name>A0AAE4Z8W1_9BACT</name>
<evidence type="ECO:0000313" key="1">
    <source>
        <dbReference type="EMBL" id="NIR75439.1"/>
    </source>
</evidence>
<organism evidence="1 2">
    <name type="scientific">Candidatus Kutchimonas denitrificans</name>
    <dbReference type="NCBI Taxonomy" id="3056748"/>
    <lineage>
        <taxon>Bacteria</taxon>
        <taxon>Pseudomonadati</taxon>
        <taxon>Gemmatimonadota</taxon>
        <taxon>Gemmatimonadia</taxon>
        <taxon>Candidatus Palauibacterales</taxon>
        <taxon>Candidatus Palauibacteraceae</taxon>
        <taxon>Candidatus Kutchimonas</taxon>
    </lineage>
</organism>
<dbReference type="Gene3D" id="2.120.10.10">
    <property type="match status" value="2"/>
</dbReference>
<evidence type="ECO:0000313" key="2">
    <source>
        <dbReference type="Proteomes" id="UP000702544"/>
    </source>
</evidence>
<proteinExistence type="predicted"/>